<evidence type="ECO:0000313" key="3">
    <source>
        <dbReference type="Proteomes" id="UP001152872"/>
    </source>
</evidence>
<dbReference type="RefSeq" id="WP_009628908.1">
    <property type="nucleotide sequence ID" value="NZ_VBTY01000219.1"/>
</dbReference>
<proteinExistence type="predicted"/>
<dbReference type="CDD" id="cd06661">
    <property type="entry name" value="GGCT_like"/>
    <property type="match status" value="1"/>
</dbReference>
<evidence type="ECO:0000259" key="1">
    <source>
        <dbReference type="Pfam" id="PF06094"/>
    </source>
</evidence>
<protein>
    <submittedName>
        <fullName evidence="2">Gamma-glutamylcyclotransferase</fullName>
    </submittedName>
</protein>
<dbReference type="Pfam" id="PF06094">
    <property type="entry name" value="GGACT"/>
    <property type="match status" value="1"/>
</dbReference>
<dbReference type="EMBL" id="VBTY01000219">
    <property type="protein sequence ID" value="MDG3496717.1"/>
    <property type="molecule type" value="Genomic_DNA"/>
</dbReference>
<dbReference type="Proteomes" id="UP001152872">
    <property type="component" value="Unassembled WGS sequence"/>
</dbReference>
<dbReference type="InterPro" id="IPR036568">
    <property type="entry name" value="GGCT-like_sf"/>
</dbReference>
<name>A0A9X4MCU9_9CYAN</name>
<organism evidence="2 3">
    <name type="scientific">Pseudanabaena catenata USMAC16</name>
    <dbReference type="NCBI Taxonomy" id="1855837"/>
    <lineage>
        <taxon>Bacteria</taxon>
        <taxon>Bacillati</taxon>
        <taxon>Cyanobacteriota</taxon>
        <taxon>Cyanophyceae</taxon>
        <taxon>Pseudanabaenales</taxon>
        <taxon>Pseudanabaenaceae</taxon>
        <taxon>Pseudanabaena</taxon>
    </lineage>
</organism>
<gene>
    <name evidence="2" type="ORF">FEV09_19435</name>
</gene>
<comment type="caution">
    <text evidence="2">The sequence shown here is derived from an EMBL/GenBank/DDBJ whole genome shotgun (WGS) entry which is preliminary data.</text>
</comment>
<dbReference type="InterPro" id="IPR013024">
    <property type="entry name" value="GGCT-like"/>
</dbReference>
<dbReference type="SUPFAM" id="SSF110857">
    <property type="entry name" value="Gamma-glutamyl cyclotransferase-like"/>
    <property type="match status" value="1"/>
</dbReference>
<dbReference type="InterPro" id="IPR009288">
    <property type="entry name" value="AIG2-like_dom"/>
</dbReference>
<evidence type="ECO:0000313" key="2">
    <source>
        <dbReference type="EMBL" id="MDG3496717.1"/>
    </source>
</evidence>
<dbReference type="Gene3D" id="3.10.490.10">
    <property type="entry name" value="Gamma-glutamyl cyclotransferase-like"/>
    <property type="match status" value="1"/>
</dbReference>
<reference evidence="2" key="1">
    <citation type="submission" date="2019-05" db="EMBL/GenBank/DDBJ databases">
        <title>Whole genome sequencing of Pseudanabaena catenata USMAC16.</title>
        <authorList>
            <person name="Khan Z."/>
            <person name="Omar W.M."/>
            <person name="Convey P."/>
            <person name="Merican F."/>
            <person name="Najimudin N."/>
        </authorList>
    </citation>
    <scope>NUCLEOTIDE SEQUENCE</scope>
    <source>
        <strain evidence="2">USMAC16</strain>
    </source>
</reference>
<accession>A0A9X4MCU9</accession>
<sequence length="141" mass="15869">MTADISIPKLCHVFVYGTLKPNEENYAQYCAGKTIAERQAIAYGELFSLPMGYPAMILGDRQIHGYLLSFAEASILESLDDLEDYQSDRTASENAYNRYEIETFDLEGNLLTSAWAYFMTLEQITKFGGVPQLDGCWTGHN</sequence>
<keyword evidence="3" id="KW-1185">Reference proteome</keyword>
<feature type="domain" description="Gamma-glutamylcyclotransferase AIG2-like" evidence="1">
    <location>
        <begin position="13"/>
        <end position="121"/>
    </location>
</feature>
<dbReference type="AlphaFoldDB" id="A0A9X4MCU9"/>